<evidence type="ECO:0000313" key="8">
    <source>
        <dbReference type="EMBL" id="KAK9671255.1"/>
    </source>
</evidence>
<sequence>MEIILPSFSYLSLLLTTLTLILVSLLTYCVTYQHRSFKCRNQRADAGFKTVPIIGTLPYFLLNRHRFLEWTTAILSTHPTHTAVVFPRPGATHGVMTANPAVVEHILKSNFLNYPKGPRFITLLFDFLGNGIFNVDGDLWKHQRKTASFEFNKRSLKTFSLDITRSEISTCLIPLLQRVSNGSGVTIDMQDVLERFAFDTVCKLAFNVDPSCLLSLVESDGSGRVESGFMRAFEEAATLSSGRYRYAFPSLCTVKKFFNVGSEKRLRESIRTVHDFADNIIRSRLEEIKKSADRNNNYRDLLSRFIESNNDNDNDLSHDTNFLRDVVISFILAGRDTTSSGLSWFFWLLSHNPGVLEKIRTEVRDVRTRAGKRVGDTFDFDDLIEMNYLHGALSESLRLYPPVPIDTRTCSNDDILPDGTEIGKNWFITYNTYAMGRMESIWGKDCLQFQPERWIDENGLYKPDNPFRFLVFHAGPRICLGKELAYIQMKSIAACVVEQFEVDVLMKKRPEFLLSLTLRMKNGLPVKIRERNV</sequence>
<dbReference type="InterPro" id="IPR002401">
    <property type="entry name" value="Cyt_P450_E_grp-I"/>
</dbReference>
<dbReference type="PRINTS" id="PR00385">
    <property type="entry name" value="P450"/>
</dbReference>
<evidence type="ECO:0000313" key="9">
    <source>
        <dbReference type="Proteomes" id="UP001443914"/>
    </source>
</evidence>
<dbReference type="GO" id="GO:0005506">
    <property type="term" value="F:iron ion binding"/>
    <property type="evidence" value="ECO:0007669"/>
    <property type="project" value="InterPro"/>
</dbReference>
<comment type="similarity">
    <text evidence="2 7">Belongs to the cytochrome P450 family.</text>
</comment>
<organism evidence="8 9">
    <name type="scientific">Saponaria officinalis</name>
    <name type="common">Common soapwort</name>
    <name type="synonym">Lychnis saponaria</name>
    <dbReference type="NCBI Taxonomy" id="3572"/>
    <lineage>
        <taxon>Eukaryota</taxon>
        <taxon>Viridiplantae</taxon>
        <taxon>Streptophyta</taxon>
        <taxon>Embryophyta</taxon>
        <taxon>Tracheophyta</taxon>
        <taxon>Spermatophyta</taxon>
        <taxon>Magnoliopsida</taxon>
        <taxon>eudicotyledons</taxon>
        <taxon>Gunneridae</taxon>
        <taxon>Pentapetalae</taxon>
        <taxon>Caryophyllales</taxon>
        <taxon>Caryophyllaceae</taxon>
        <taxon>Caryophylleae</taxon>
        <taxon>Saponaria</taxon>
    </lineage>
</organism>
<dbReference type="InterPro" id="IPR036396">
    <property type="entry name" value="Cyt_P450_sf"/>
</dbReference>
<keyword evidence="9" id="KW-1185">Reference proteome</keyword>
<reference evidence="8" key="1">
    <citation type="submission" date="2024-03" db="EMBL/GenBank/DDBJ databases">
        <title>WGS assembly of Saponaria officinalis var. Norfolk2.</title>
        <authorList>
            <person name="Jenkins J."/>
            <person name="Shu S."/>
            <person name="Grimwood J."/>
            <person name="Barry K."/>
            <person name="Goodstein D."/>
            <person name="Schmutz J."/>
            <person name="Leebens-Mack J."/>
            <person name="Osbourn A."/>
        </authorList>
    </citation>
    <scope>NUCLEOTIDE SEQUENCE [LARGE SCALE GENOMIC DNA]</scope>
    <source>
        <strain evidence="8">JIC</strain>
    </source>
</reference>
<protein>
    <recommendedName>
        <fullName evidence="10">Cytochrome P450</fullName>
    </recommendedName>
</protein>
<dbReference type="CDD" id="cd11064">
    <property type="entry name" value="CYP86A"/>
    <property type="match status" value="1"/>
</dbReference>
<comment type="caution">
    <text evidence="8">The sequence shown here is derived from an EMBL/GenBank/DDBJ whole genome shotgun (WGS) entry which is preliminary data.</text>
</comment>
<dbReference type="SUPFAM" id="SSF48264">
    <property type="entry name" value="Cytochrome P450"/>
    <property type="match status" value="1"/>
</dbReference>
<gene>
    <name evidence="8" type="ORF">RND81_12G017100</name>
</gene>
<dbReference type="GO" id="GO:0020037">
    <property type="term" value="F:heme binding"/>
    <property type="evidence" value="ECO:0007669"/>
    <property type="project" value="InterPro"/>
</dbReference>
<evidence type="ECO:0000256" key="1">
    <source>
        <dbReference type="ARBA" id="ARBA00001971"/>
    </source>
</evidence>
<keyword evidence="4 7" id="KW-0560">Oxidoreductase</keyword>
<comment type="cofactor">
    <cofactor evidence="1 6">
        <name>heme</name>
        <dbReference type="ChEBI" id="CHEBI:30413"/>
    </cofactor>
</comment>
<keyword evidence="5 6" id="KW-0408">Iron</keyword>
<dbReference type="PANTHER" id="PTHR24296">
    <property type="entry name" value="CYTOCHROME P450"/>
    <property type="match status" value="1"/>
</dbReference>
<evidence type="ECO:0000256" key="6">
    <source>
        <dbReference type="PIRSR" id="PIRSR602401-1"/>
    </source>
</evidence>
<evidence type="ECO:0000256" key="3">
    <source>
        <dbReference type="ARBA" id="ARBA00022723"/>
    </source>
</evidence>
<evidence type="ECO:0000256" key="7">
    <source>
        <dbReference type="RuleBase" id="RU000461"/>
    </source>
</evidence>
<evidence type="ECO:0000256" key="4">
    <source>
        <dbReference type="ARBA" id="ARBA00023002"/>
    </source>
</evidence>
<dbReference type="GO" id="GO:0006629">
    <property type="term" value="P:lipid metabolic process"/>
    <property type="evidence" value="ECO:0007669"/>
    <property type="project" value="UniProtKB-ARBA"/>
</dbReference>
<dbReference type="GO" id="GO:0004497">
    <property type="term" value="F:monooxygenase activity"/>
    <property type="evidence" value="ECO:0007669"/>
    <property type="project" value="UniProtKB-KW"/>
</dbReference>
<name>A0AAW1H236_SAPOF</name>
<evidence type="ECO:0000256" key="2">
    <source>
        <dbReference type="ARBA" id="ARBA00010617"/>
    </source>
</evidence>
<accession>A0AAW1H236</accession>
<dbReference type="AlphaFoldDB" id="A0AAW1H236"/>
<dbReference type="InterPro" id="IPR017972">
    <property type="entry name" value="Cyt_P450_CS"/>
</dbReference>
<dbReference type="InterPro" id="IPR001128">
    <property type="entry name" value="Cyt_P450"/>
</dbReference>
<evidence type="ECO:0008006" key="10">
    <source>
        <dbReference type="Google" id="ProtNLM"/>
    </source>
</evidence>
<keyword evidence="3 6" id="KW-0479">Metal-binding</keyword>
<dbReference type="Gene3D" id="1.10.630.10">
    <property type="entry name" value="Cytochrome P450"/>
    <property type="match status" value="1"/>
</dbReference>
<dbReference type="PROSITE" id="PS00086">
    <property type="entry name" value="CYTOCHROME_P450"/>
    <property type="match status" value="1"/>
</dbReference>
<dbReference type="EMBL" id="JBDFQZ010000012">
    <property type="protein sequence ID" value="KAK9671255.1"/>
    <property type="molecule type" value="Genomic_DNA"/>
</dbReference>
<keyword evidence="7" id="KW-0503">Monooxygenase</keyword>
<dbReference type="PRINTS" id="PR00463">
    <property type="entry name" value="EP450I"/>
</dbReference>
<dbReference type="Proteomes" id="UP001443914">
    <property type="component" value="Unassembled WGS sequence"/>
</dbReference>
<feature type="binding site" description="axial binding residue" evidence="6">
    <location>
        <position position="479"/>
    </location>
    <ligand>
        <name>heme</name>
        <dbReference type="ChEBI" id="CHEBI:30413"/>
    </ligand>
    <ligandPart>
        <name>Fe</name>
        <dbReference type="ChEBI" id="CHEBI:18248"/>
    </ligandPart>
</feature>
<dbReference type="Pfam" id="PF00067">
    <property type="entry name" value="p450"/>
    <property type="match status" value="1"/>
</dbReference>
<proteinExistence type="inferred from homology"/>
<keyword evidence="6 7" id="KW-0349">Heme</keyword>
<evidence type="ECO:0000256" key="5">
    <source>
        <dbReference type="ARBA" id="ARBA00023004"/>
    </source>
</evidence>
<dbReference type="GO" id="GO:0016705">
    <property type="term" value="F:oxidoreductase activity, acting on paired donors, with incorporation or reduction of molecular oxygen"/>
    <property type="evidence" value="ECO:0007669"/>
    <property type="project" value="InterPro"/>
</dbReference>